<keyword evidence="2 4" id="KW-0328">Glycosyltransferase</keyword>
<evidence type="ECO:0000256" key="2">
    <source>
        <dbReference type="ARBA" id="ARBA00022676"/>
    </source>
</evidence>
<gene>
    <name evidence="6" type="ORF">SSX86_006346</name>
</gene>
<dbReference type="Pfam" id="PF00201">
    <property type="entry name" value="UDPGT"/>
    <property type="match status" value="1"/>
</dbReference>
<dbReference type="FunFam" id="3.40.50.2000:FF:000019">
    <property type="entry name" value="Glycosyltransferase"/>
    <property type="match status" value="1"/>
</dbReference>
<proteinExistence type="inferred from homology"/>
<dbReference type="AlphaFoldDB" id="A0AAP0H6Q0"/>
<dbReference type="Proteomes" id="UP001408789">
    <property type="component" value="Unassembled WGS sequence"/>
</dbReference>
<evidence type="ECO:0000256" key="1">
    <source>
        <dbReference type="ARBA" id="ARBA00009995"/>
    </source>
</evidence>
<keyword evidence="3 4" id="KW-0808">Transferase</keyword>
<comment type="similarity">
    <text evidence="1 4">Belongs to the UDP-glycosyltransferase family.</text>
</comment>
<dbReference type="FunFam" id="3.40.50.2000:FF:000057">
    <property type="entry name" value="Glycosyltransferase"/>
    <property type="match status" value="1"/>
</dbReference>
<keyword evidence="7" id="KW-1185">Reference proteome</keyword>
<organism evidence="6 7">
    <name type="scientific">Deinandra increscens subsp. villosa</name>
    <dbReference type="NCBI Taxonomy" id="3103831"/>
    <lineage>
        <taxon>Eukaryota</taxon>
        <taxon>Viridiplantae</taxon>
        <taxon>Streptophyta</taxon>
        <taxon>Embryophyta</taxon>
        <taxon>Tracheophyta</taxon>
        <taxon>Spermatophyta</taxon>
        <taxon>Magnoliopsida</taxon>
        <taxon>eudicotyledons</taxon>
        <taxon>Gunneridae</taxon>
        <taxon>Pentapetalae</taxon>
        <taxon>asterids</taxon>
        <taxon>campanulids</taxon>
        <taxon>Asterales</taxon>
        <taxon>Asteraceae</taxon>
        <taxon>Asteroideae</taxon>
        <taxon>Heliantheae alliance</taxon>
        <taxon>Madieae</taxon>
        <taxon>Madiinae</taxon>
        <taxon>Deinandra</taxon>
    </lineage>
</organism>
<dbReference type="PANTHER" id="PTHR11926">
    <property type="entry name" value="GLUCOSYL/GLUCURONOSYL TRANSFERASES"/>
    <property type="match status" value="1"/>
</dbReference>
<reference evidence="6 7" key="1">
    <citation type="submission" date="2024-04" db="EMBL/GenBank/DDBJ databases">
        <title>The reference genome of an endangered Asteraceae, Deinandra increscens subsp. villosa, native to the Central Coast of California.</title>
        <authorList>
            <person name="Guilliams M."/>
            <person name="Hasenstab-Lehman K."/>
            <person name="Meyer R."/>
            <person name="Mcevoy S."/>
        </authorList>
    </citation>
    <scope>NUCLEOTIDE SEQUENCE [LARGE SCALE GENOMIC DNA]</scope>
    <source>
        <tissue evidence="6">Leaf</tissue>
    </source>
</reference>
<comment type="caution">
    <text evidence="6">The sequence shown here is derived from an EMBL/GenBank/DDBJ whole genome shotgun (WGS) entry which is preliminary data.</text>
</comment>
<evidence type="ECO:0000256" key="3">
    <source>
        <dbReference type="ARBA" id="ARBA00022679"/>
    </source>
</evidence>
<dbReference type="CDD" id="cd03784">
    <property type="entry name" value="GT1_Gtf-like"/>
    <property type="match status" value="1"/>
</dbReference>
<dbReference type="GO" id="GO:0080043">
    <property type="term" value="F:quercetin 3-O-glucosyltransferase activity"/>
    <property type="evidence" value="ECO:0007669"/>
    <property type="project" value="TreeGrafter"/>
</dbReference>
<dbReference type="PROSITE" id="PS00375">
    <property type="entry name" value="UDPGT"/>
    <property type="match status" value="1"/>
</dbReference>
<dbReference type="SUPFAM" id="SSF53756">
    <property type="entry name" value="UDP-Glycosyltransferase/glycogen phosphorylase"/>
    <property type="match status" value="1"/>
</dbReference>
<dbReference type="InterPro" id="IPR035595">
    <property type="entry name" value="UDP_glycos_trans_CS"/>
</dbReference>
<evidence type="ECO:0000313" key="7">
    <source>
        <dbReference type="Proteomes" id="UP001408789"/>
    </source>
</evidence>
<sequence length="452" mass="50950">MNKSPHVLLIPYPAQGHINPIIQFGKRLLSKGVKTTLITTIFFFNSNLTNKTNTTSIEIEPISDGFDEGGYDSADSSESYLKTFKEVGSKSLGDLIKKLQDEGNKIDAIIYDSFMPWCMDVAVEFGIDGGAFFTQACGVNNIYYHVHKGLISLPVGESVSVPGLPVVEWWETPSFVHDLGPYPGWSETVFGNIDKARWVFSNSFYQLEKEVIEWMQNMWKLKVIGPTLPSMYLDKRLKNDKDYGFNLFKSNHSECIKWLNDKPKKSLVYISFGSAAKLGPKQMEEIAWGLRDSNVNFLWVIRAKEQENLPKDFLDKRVTEKGLVVAWCRQLDVLAHESIGCFVTHCGFNSTLEAISLGVPVVGMPQWTDQITNAKFLDEIWGVGARVKADENGLVRRGNLVSCIKTILEDERGDVIRENVAKWRDLAKLALDEGGSSDQHIDEFVCELMHEC</sequence>
<name>A0AAP0H6Q0_9ASTR</name>
<protein>
    <recommendedName>
        <fullName evidence="5">Glycosyltransferase</fullName>
        <ecNumber evidence="5">2.4.1.-</ecNumber>
    </recommendedName>
</protein>
<dbReference type="EC" id="2.4.1.-" evidence="5"/>
<evidence type="ECO:0000256" key="5">
    <source>
        <dbReference type="RuleBase" id="RU362057"/>
    </source>
</evidence>
<dbReference type="PANTHER" id="PTHR11926:SF1560">
    <property type="entry name" value="UDP-GLYCOSYLTRANSFERASE 74E1-RELATED"/>
    <property type="match status" value="1"/>
</dbReference>
<dbReference type="Gene3D" id="3.40.50.2000">
    <property type="entry name" value="Glycogen Phosphorylase B"/>
    <property type="match status" value="2"/>
</dbReference>
<evidence type="ECO:0000313" key="6">
    <source>
        <dbReference type="EMBL" id="KAK9073752.1"/>
    </source>
</evidence>
<evidence type="ECO:0000256" key="4">
    <source>
        <dbReference type="RuleBase" id="RU003718"/>
    </source>
</evidence>
<accession>A0AAP0H6Q0</accession>
<dbReference type="EMBL" id="JBCNJP010000008">
    <property type="protein sequence ID" value="KAK9073752.1"/>
    <property type="molecule type" value="Genomic_DNA"/>
</dbReference>
<dbReference type="InterPro" id="IPR002213">
    <property type="entry name" value="UDP_glucos_trans"/>
</dbReference>
<dbReference type="GO" id="GO:0080044">
    <property type="term" value="F:quercetin 7-O-glucosyltransferase activity"/>
    <property type="evidence" value="ECO:0007669"/>
    <property type="project" value="TreeGrafter"/>
</dbReference>